<evidence type="ECO:0000256" key="1">
    <source>
        <dbReference type="ARBA" id="ARBA00023015"/>
    </source>
</evidence>
<feature type="domain" description="HTH marR-type" evidence="4">
    <location>
        <begin position="3"/>
        <end position="137"/>
    </location>
</feature>
<proteinExistence type="predicted"/>
<dbReference type="PANTHER" id="PTHR42756:SF1">
    <property type="entry name" value="TRANSCRIPTIONAL REPRESSOR OF EMRAB OPERON"/>
    <property type="match status" value="1"/>
</dbReference>
<reference evidence="5 6" key="1">
    <citation type="submission" date="2024-04" db="EMBL/GenBank/DDBJ databases">
        <title>Novel genus in family Flammeovirgaceae.</title>
        <authorList>
            <person name="Nguyen T.H."/>
            <person name="Vuong T.Q."/>
            <person name="Le H."/>
            <person name="Kim S.-G."/>
        </authorList>
    </citation>
    <scope>NUCLEOTIDE SEQUENCE [LARGE SCALE GENOMIC DNA]</scope>
    <source>
        <strain evidence="5 6">JCM 23209</strain>
    </source>
</reference>
<protein>
    <submittedName>
        <fullName evidence="5">MarR family transcriptional regulator</fullName>
    </submittedName>
</protein>
<gene>
    <name evidence="5" type="ORF">AAG747_18770</name>
</gene>
<dbReference type="InterPro" id="IPR023187">
    <property type="entry name" value="Tscrpt_reg_MarR-type_CS"/>
</dbReference>
<sequence>MDSIEILIKIRKIVRSINLESKRIQKDFGISIPQLLCLGHLTQCENYQSTHSELMQLLSLNSSTVTGIINRLENRGLVARLPKMGDKRITYIALTSKGFKLLEDTPNILHDQLSAKIDKLPQGKKEMIKEALEIIIEALHIEEIDASPLLTIEEPIGKKEEQHEE</sequence>
<dbReference type="PROSITE" id="PS50995">
    <property type="entry name" value="HTH_MARR_2"/>
    <property type="match status" value="1"/>
</dbReference>
<accession>A0AAW9SAJ8</accession>
<evidence type="ECO:0000313" key="5">
    <source>
        <dbReference type="EMBL" id="MEN7549976.1"/>
    </source>
</evidence>
<dbReference type="AlphaFoldDB" id="A0AAW9SAJ8"/>
<dbReference type="Gene3D" id="1.10.10.10">
    <property type="entry name" value="Winged helix-like DNA-binding domain superfamily/Winged helix DNA-binding domain"/>
    <property type="match status" value="1"/>
</dbReference>
<dbReference type="GO" id="GO:0003677">
    <property type="term" value="F:DNA binding"/>
    <property type="evidence" value="ECO:0007669"/>
    <property type="project" value="UniProtKB-KW"/>
</dbReference>
<dbReference type="InterPro" id="IPR036388">
    <property type="entry name" value="WH-like_DNA-bd_sf"/>
</dbReference>
<keyword evidence="6" id="KW-1185">Reference proteome</keyword>
<dbReference type="InterPro" id="IPR036390">
    <property type="entry name" value="WH_DNA-bd_sf"/>
</dbReference>
<dbReference type="GO" id="GO:0003700">
    <property type="term" value="F:DNA-binding transcription factor activity"/>
    <property type="evidence" value="ECO:0007669"/>
    <property type="project" value="InterPro"/>
</dbReference>
<dbReference type="InterPro" id="IPR000835">
    <property type="entry name" value="HTH_MarR-typ"/>
</dbReference>
<dbReference type="Pfam" id="PF01047">
    <property type="entry name" value="MarR"/>
    <property type="match status" value="1"/>
</dbReference>
<keyword evidence="3" id="KW-0804">Transcription</keyword>
<dbReference type="SMART" id="SM00347">
    <property type="entry name" value="HTH_MARR"/>
    <property type="match status" value="1"/>
</dbReference>
<dbReference type="RefSeq" id="WP_346822755.1">
    <property type="nucleotide sequence ID" value="NZ_JBDKWZ010000011.1"/>
</dbReference>
<evidence type="ECO:0000256" key="2">
    <source>
        <dbReference type="ARBA" id="ARBA00023125"/>
    </source>
</evidence>
<keyword evidence="2" id="KW-0238">DNA-binding</keyword>
<keyword evidence="1" id="KW-0805">Transcription regulation</keyword>
<dbReference type="Proteomes" id="UP001403385">
    <property type="component" value="Unassembled WGS sequence"/>
</dbReference>
<dbReference type="PRINTS" id="PR00598">
    <property type="entry name" value="HTHMARR"/>
</dbReference>
<dbReference type="PROSITE" id="PS01117">
    <property type="entry name" value="HTH_MARR_1"/>
    <property type="match status" value="1"/>
</dbReference>
<name>A0AAW9SAJ8_9BACT</name>
<organism evidence="5 6">
    <name type="scientific">Rapidithrix thailandica</name>
    <dbReference type="NCBI Taxonomy" id="413964"/>
    <lineage>
        <taxon>Bacteria</taxon>
        <taxon>Pseudomonadati</taxon>
        <taxon>Bacteroidota</taxon>
        <taxon>Cytophagia</taxon>
        <taxon>Cytophagales</taxon>
        <taxon>Flammeovirgaceae</taxon>
        <taxon>Rapidithrix</taxon>
    </lineage>
</organism>
<evidence type="ECO:0000256" key="3">
    <source>
        <dbReference type="ARBA" id="ARBA00023163"/>
    </source>
</evidence>
<evidence type="ECO:0000313" key="6">
    <source>
        <dbReference type="Proteomes" id="UP001403385"/>
    </source>
</evidence>
<dbReference type="PANTHER" id="PTHR42756">
    <property type="entry name" value="TRANSCRIPTIONAL REGULATOR, MARR"/>
    <property type="match status" value="1"/>
</dbReference>
<dbReference type="EMBL" id="JBDKWZ010000011">
    <property type="protein sequence ID" value="MEN7549976.1"/>
    <property type="molecule type" value="Genomic_DNA"/>
</dbReference>
<comment type="caution">
    <text evidence="5">The sequence shown here is derived from an EMBL/GenBank/DDBJ whole genome shotgun (WGS) entry which is preliminary data.</text>
</comment>
<evidence type="ECO:0000259" key="4">
    <source>
        <dbReference type="PROSITE" id="PS50995"/>
    </source>
</evidence>
<dbReference type="SUPFAM" id="SSF46785">
    <property type="entry name" value="Winged helix' DNA-binding domain"/>
    <property type="match status" value="1"/>
</dbReference>